<comment type="caution">
    <text evidence="1">The sequence shown here is derived from an EMBL/GenBank/DDBJ whole genome shotgun (WGS) entry which is preliminary data.</text>
</comment>
<organism evidence="1 2">
    <name type="scientific">Hyphococcus luteus</name>
    <dbReference type="NCBI Taxonomy" id="2058213"/>
    <lineage>
        <taxon>Bacteria</taxon>
        <taxon>Pseudomonadati</taxon>
        <taxon>Pseudomonadota</taxon>
        <taxon>Alphaproteobacteria</taxon>
        <taxon>Parvularculales</taxon>
        <taxon>Parvularculaceae</taxon>
        <taxon>Hyphococcus</taxon>
    </lineage>
</organism>
<dbReference type="RefSeq" id="WP_104828406.1">
    <property type="nucleotide sequence ID" value="NZ_PJCH01000001.1"/>
</dbReference>
<keyword evidence="2" id="KW-1185">Reference proteome</keyword>
<dbReference type="InterPro" id="IPR036953">
    <property type="entry name" value="GreA/GreB_C_sf"/>
</dbReference>
<gene>
    <name evidence="1" type="ORF">CW354_02275</name>
</gene>
<name>A0A2S7KB14_9PROT</name>
<dbReference type="Gene3D" id="3.10.50.30">
    <property type="entry name" value="Transcription elongation factor, GreA/GreB, C-terminal domain"/>
    <property type="match status" value="1"/>
</dbReference>
<sequence>MSPENFILTERDFLILDALTANDGEMNPYFLDILRQKIRTASVVKVNEMPVNVATLGTRVSFDVNGTNAGERILAQKADLYPVGACLPITSLRGLALLGLTEGQSMRALNMAGVPETITLRAILYQPEAVLCEAAARALHLT</sequence>
<protein>
    <submittedName>
        <fullName evidence="1">Nucleoside-diphosphate kinase</fullName>
    </submittedName>
</protein>
<dbReference type="GO" id="GO:0003677">
    <property type="term" value="F:DNA binding"/>
    <property type="evidence" value="ECO:0007669"/>
    <property type="project" value="InterPro"/>
</dbReference>
<dbReference type="GO" id="GO:0016301">
    <property type="term" value="F:kinase activity"/>
    <property type="evidence" value="ECO:0007669"/>
    <property type="project" value="UniProtKB-KW"/>
</dbReference>
<dbReference type="EMBL" id="PJCH01000001">
    <property type="protein sequence ID" value="PQA89704.1"/>
    <property type="molecule type" value="Genomic_DNA"/>
</dbReference>
<evidence type="ECO:0000313" key="1">
    <source>
        <dbReference type="EMBL" id="PQA89704.1"/>
    </source>
</evidence>
<dbReference type="OrthoDB" id="7873913at2"/>
<proteinExistence type="predicted"/>
<dbReference type="AlphaFoldDB" id="A0A2S7KB14"/>
<dbReference type="Proteomes" id="UP000239504">
    <property type="component" value="Unassembled WGS sequence"/>
</dbReference>
<accession>A0A2S7KB14</accession>
<keyword evidence="1" id="KW-0418">Kinase</keyword>
<dbReference type="GO" id="GO:0032784">
    <property type="term" value="P:regulation of DNA-templated transcription elongation"/>
    <property type="evidence" value="ECO:0007669"/>
    <property type="project" value="InterPro"/>
</dbReference>
<keyword evidence="1" id="KW-0808">Transferase</keyword>
<evidence type="ECO:0000313" key="2">
    <source>
        <dbReference type="Proteomes" id="UP000239504"/>
    </source>
</evidence>
<reference evidence="1 2" key="1">
    <citation type="submission" date="2017-12" db="EMBL/GenBank/DDBJ databases">
        <authorList>
            <person name="Hurst M.R.H."/>
        </authorList>
    </citation>
    <scope>NUCLEOTIDE SEQUENCE [LARGE SCALE GENOMIC DNA]</scope>
    <source>
        <strain evidence="1 2">SY-3-19</strain>
    </source>
</reference>